<dbReference type="AlphaFoldDB" id="A0A0H3K6W3"/>
<dbReference type="RefSeq" id="WP_011242990.1">
    <property type="nucleotide sequence ID" value="NZ_CP085785.1"/>
</dbReference>
<reference evidence="1 2" key="1">
    <citation type="journal article" date="2007" name="Photosyn. Res.">
        <title>Complete nucleotide sequence of the freshwater unicellular cyanobacterium Synechococcus elongatus PCC 6301 chromosome: gene content and organization.</title>
        <authorList>
            <person name="Sugita C."/>
            <person name="Ogata K."/>
            <person name="Shikata M."/>
            <person name="Jikuya H."/>
            <person name="Takano J."/>
            <person name="Furumichi M."/>
            <person name="Kanehisa M."/>
            <person name="Omata T."/>
            <person name="Sugiura M."/>
            <person name="Sugita M."/>
        </authorList>
    </citation>
    <scope>NUCLEOTIDE SEQUENCE [LARGE SCALE GENOMIC DNA]</scope>
    <source>
        <strain evidence="2">ATCC 27144 / PCC 6301 / SAUG 1402/1</strain>
    </source>
</reference>
<dbReference type="Proteomes" id="UP000001175">
    <property type="component" value="Chromosome"/>
</dbReference>
<dbReference type="EMBL" id="AP008231">
    <property type="protein sequence ID" value="BAD78868.1"/>
    <property type="molecule type" value="Genomic_DNA"/>
</dbReference>
<evidence type="ECO:0000313" key="1">
    <source>
        <dbReference type="EMBL" id="BAD78868.1"/>
    </source>
</evidence>
<evidence type="ECO:0000313" key="2">
    <source>
        <dbReference type="Proteomes" id="UP000001175"/>
    </source>
</evidence>
<dbReference type="KEGG" id="syc:syc0678_c"/>
<dbReference type="eggNOG" id="ENOG50318FE">
    <property type="taxonomic scope" value="Bacteria"/>
</dbReference>
<accession>A0A0H3K6W3</accession>
<organism evidence="1 2">
    <name type="scientific">Synechococcus sp. (strain ATCC 27144 / PCC 6301 / SAUG 1402/1)</name>
    <name type="common">Anacystis nidulans</name>
    <dbReference type="NCBI Taxonomy" id="269084"/>
    <lineage>
        <taxon>Bacteria</taxon>
        <taxon>Bacillati</taxon>
        <taxon>Cyanobacteriota</taxon>
        <taxon>Cyanophyceae</taxon>
        <taxon>Synechococcales</taxon>
        <taxon>Synechococcaceae</taxon>
        <taxon>Synechococcus</taxon>
    </lineage>
</organism>
<gene>
    <name evidence="1" type="ordered locus">syc0678_c</name>
</gene>
<dbReference type="InterPro" id="IPR054652">
    <property type="entry name" value="T4P_EbsA-like"/>
</dbReference>
<proteinExistence type="predicted"/>
<protein>
    <submittedName>
        <fullName evidence="1">Uncharacterized protein</fullName>
    </submittedName>
</protein>
<dbReference type="SMR" id="A0A0H3K6W3"/>
<name>A0A0H3K6W3_SYNP6</name>
<sequence length="125" mass="14412">MRIDELVPADPRAVSLYTPYYSQANRRRYLPYALSLYQGSSIEGSRAVEGGAPISFVATWTVTPLPADMTRCHLQFNNDAELTYEILLPNHEFLEYLIDMLMGYQRMQKTDFPGAFYRRLLGYDS</sequence>
<dbReference type="NCBIfam" id="NF045587">
    <property type="entry name" value="T4P_biogen_EbsA"/>
    <property type="match status" value="1"/>
</dbReference>
<dbReference type="GeneID" id="72429710"/>